<sequence>MVEQIASWVHSTGHVYGIKLASMEFLVPALAFGLWEFIGLNMGQRYPAIITLPATAPGEVGF</sequence>
<dbReference type="Proteomes" id="UP000247810">
    <property type="component" value="Unassembled WGS sequence"/>
</dbReference>
<reference evidence="2 3" key="1">
    <citation type="submission" date="2018-02" db="EMBL/GenBank/DDBJ databases">
        <title>The genomes of Aspergillus section Nigri reveals drivers in fungal speciation.</title>
        <authorList>
            <consortium name="DOE Joint Genome Institute"/>
            <person name="Vesth T.C."/>
            <person name="Nybo J."/>
            <person name="Theobald S."/>
            <person name="Brandl J."/>
            <person name="Frisvad J.C."/>
            <person name="Nielsen K.F."/>
            <person name="Lyhne E.K."/>
            <person name="Kogle M.E."/>
            <person name="Kuo A."/>
            <person name="Riley R."/>
            <person name="Clum A."/>
            <person name="Nolan M."/>
            <person name="Lipzen A."/>
            <person name="Salamov A."/>
            <person name="Henrissat B."/>
            <person name="Wiebenga A."/>
            <person name="De vries R.P."/>
            <person name="Grigoriev I.V."/>
            <person name="Mortensen U.H."/>
            <person name="Andersen M.R."/>
            <person name="Baker S.E."/>
        </authorList>
    </citation>
    <scope>NUCLEOTIDE SEQUENCE [LARGE SCALE GENOMIC DNA]</scope>
    <source>
        <strain evidence="2 3">CBS 707.79</strain>
    </source>
</reference>
<keyword evidence="3" id="KW-1185">Reference proteome</keyword>
<evidence type="ECO:0000313" key="3">
    <source>
        <dbReference type="Proteomes" id="UP000247810"/>
    </source>
</evidence>
<accession>A0A319DTE3</accession>
<protein>
    <submittedName>
        <fullName evidence="2">Uncharacterized protein</fullName>
    </submittedName>
</protein>
<evidence type="ECO:0000313" key="2">
    <source>
        <dbReference type="EMBL" id="PYH99594.1"/>
    </source>
</evidence>
<dbReference type="AlphaFoldDB" id="A0A319DTE3"/>
<dbReference type="VEuPathDB" id="FungiDB:BO71DRAFT_394075"/>
<name>A0A319DTE3_9EURO</name>
<gene>
    <name evidence="2" type="ORF">BO71DRAFT_394075</name>
</gene>
<organism evidence="2 3">
    <name type="scientific">Aspergillus ellipticus CBS 707.79</name>
    <dbReference type="NCBI Taxonomy" id="1448320"/>
    <lineage>
        <taxon>Eukaryota</taxon>
        <taxon>Fungi</taxon>
        <taxon>Dikarya</taxon>
        <taxon>Ascomycota</taxon>
        <taxon>Pezizomycotina</taxon>
        <taxon>Eurotiomycetes</taxon>
        <taxon>Eurotiomycetidae</taxon>
        <taxon>Eurotiales</taxon>
        <taxon>Aspergillaceae</taxon>
        <taxon>Aspergillus</taxon>
        <taxon>Aspergillus subgen. Circumdati</taxon>
    </lineage>
</organism>
<feature type="transmembrane region" description="Helical" evidence="1">
    <location>
        <begin position="20"/>
        <end position="38"/>
    </location>
</feature>
<keyword evidence="1" id="KW-0812">Transmembrane</keyword>
<dbReference type="EMBL" id="KZ825800">
    <property type="protein sequence ID" value="PYH99594.1"/>
    <property type="molecule type" value="Genomic_DNA"/>
</dbReference>
<proteinExistence type="predicted"/>
<evidence type="ECO:0000256" key="1">
    <source>
        <dbReference type="SAM" id="Phobius"/>
    </source>
</evidence>
<keyword evidence="1" id="KW-0472">Membrane</keyword>
<keyword evidence="1" id="KW-1133">Transmembrane helix</keyword>